<organism evidence="1 2">
    <name type="scientific">Amycolatopsis japonica</name>
    <dbReference type="NCBI Taxonomy" id="208439"/>
    <lineage>
        <taxon>Bacteria</taxon>
        <taxon>Bacillati</taxon>
        <taxon>Actinomycetota</taxon>
        <taxon>Actinomycetes</taxon>
        <taxon>Pseudonocardiales</taxon>
        <taxon>Pseudonocardiaceae</taxon>
        <taxon>Amycolatopsis</taxon>
        <taxon>Amycolatopsis japonica group</taxon>
    </lineage>
</organism>
<keyword evidence="1" id="KW-0614">Plasmid</keyword>
<sequence length="126" mass="13105">MNYLPHGRLVWSRASSGISSTLTATTTSKEFSLREFTDLWLSVSVDSVAGDAPTLDVSLEIKGAGDKWFPAGLAAPQLTAAGTAQAAGGLHHATKPLVLPERGRLVFTVGGTTPNLQGVAVALYGR</sequence>
<dbReference type="RefSeq" id="WP_040133646.1">
    <property type="nucleotide sequence ID" value="NZ_CP008954.1"/>
</dbReference>
<geneLocation type="plasmid" evidence="1 2">
    <name>pAmyja1</name>
</geneLocation>
<reference evidence="1 2" key="1">
    <citation type="journal article" date="2014" name="J. Biotechnol.">
        <title>Complete genome sequence of the actinobacterium Amycolatopsis japonica MG417-CF17(T) (=DSM 44213T) producing (S,S)-N,N'-ethylenediaminedisuccinic acid.</title>
        <authorList>
            <person name="Stegmann E."/>
            <person name="Albersmeier A."/>
            <person name="Spohn M."/>
            <person name="Gert H."/>
            <person name="Weber T."/>
            <person name="Wohlleben W."/>
            <person name="Kalinowski J."/>
            <person name="Ruckert C."/>
        </authorList>
    </citation>
    <scope>NUCLEOTIDE SEQUENCE [LARGE SCALE GENOMIC DNA]</scope>
    <source>
        <strain evidence="2">MG417-CF17 (DSM 44213)</strain>
        <plasmid evidence="1">pAmyja1</plasmid>
    </source>
</reference>
<gene>
    <name evidence="1" type="ORF">AJAP_42455</name>
</gene>
<keyword evidence="2" id="KW-1185">Reference proteome</keyword>
<dbReference type="Proteomes" id="UP000028492">
    <property type="component" value="Plasmid pAmyja1"/>
</dbReference>
<evidence type="ECO:0000313" key="1">
    <source>
        <dbReference type="EMBL" id="AIG81262.1"/>
    </source>
</evidence>
<dbReference type="KEGG" id="aja:AJAP_42455"/>
<accession>A0A075V4F9</accession>
<dbReference type="AlphaFoldDB" id="A0A075V4F9"/>
<evidence type="ECO:0000313" key="2">
    <source>
        <dbReference type="Proteomes" id="UP000028492"/>
    </source>
</evidence>
<dbReference type="EMBL" id="CP008954">
    <property type="protein sequence ID" value="AIG81262.1"/>
    <property type="molecule type" value="Genomic_DNA"/>
</dbReference>
<name>A0A075V4F9_9PSEU</name>
<proteinExistence type="predicted"/>
<dbReference type="HOGENOM" id="CLU_1976907_0_0_11"/>
<protein>
    <submittedName>
        <fullName evidence="1">Uncharacterized protein</fullName>
    </submittedName>
</protein>